<dbReference type="AlphaFoldDB" id="A0A0K2UMJ3"/>
<organism evidence="1">
    <name type="scientific">Lepeophtheirus salmonis</name>
    <name type="common">Salmon louse</name>
    <name type="synonym">Caligus salmonis</name>
    <dbReference type="NCBI Taxonomy" id="72036"/>
    <lineage>
        <taxon>Eukaryota</taxon>
        <taxon>Metazoa</taxon>
        <taxon>Ecdysozoa</taxon>
        <taxon>Arthropoda</taxon>
        <taxon>Crustacea</taxon>
        <taxon>Multicrustacea</taxon>
        <taxon>Hexanauplia</taxon>
        <taxon>Copepoda</taxon>
        <taxon>Siphonostomatoida</taxon>
        <taxon>Caligidae</taxon>
        <taxon>Lepeophtheirus</taxon>
    </lineage>
</organism>
<proteinExistence type="predicted"/>
<sequence>MEYYYHHFEVFREYLNNINEDLAATRRAQEVINDDSLRKEVVFLQENSRQVHLEITALEERLSLLTRLRIVENLTQDLKEDPFKTKLKEVLQKNPG</sequence>
<evidence type="ECO:0000313" key="1">
    <source>
        <dbReference type="EMBL" id="CDW39489.1"/>
    </source>
</evidence>
<name>A0A0K2UMJ3_LEPSM</name>
<reference evidence="1" key="1">
    <citation type="submission" date="2014-05" db="EMBL/GenBank/DDBJ databases">
        <authorList>
            <person name="Chronopoulou M."/>
        </authorList>
    </citation>
    <scope>NUCLEOTIDE SEQUENCE</scope>
    <source>
        <tissue evidence="1">Whole organism</tissue>
    </source>
</reference>
<accession>A0A0K2UMJ3</accession>
<dbReference type="EMBL" id="HACA01022128">
    <property type="protein sequence ID" value="CDW39489.1"/>
    <property type="molecule type" value="Transcribed_RNA"/>
</dbReference>
<protein>
    <submittedName>
        <fullName evidence="1">Putative LOC100897181 [Metaseiulus occidentalis]</fullName>
    </submittedName>
</protein>